<evidence type="ECO:0000313" key="4">
    <source>
        <dbReference type="Proteomes" id="UP001232536"/>
    </source>
</evidence>
<sequence length="397" mass="40692">MPAQPARGDLVPSAVLGLLGTRGPLSRAELARQLGVSPATVTQITKALLARDLVVELDQVPSHGGRPARRLGLASTGWGAIGAKVTADHVALVHVALDGSVTGSSVHAFDPDAPHALDALAVLLRDAVESHDGHLLGVGVGIPGAVDSQDSGTVEAPTLGWSEARVGRALRSALGVPVLVENDVNTLAVAERVYGVGRDHGSYLVATIGRGIGCGVVIDGALYRGAYGGAGEIGHLPMSVDGPACACGGQGCLEAYIGQAALERAARERGITDDGIDALRLAADQGSADARALFAEAGAMLGQALAGVVHTLDPEVVVLLGEGITAWQYWEVGFAASFRRHLMPSRRGTPYRIDSWDEDKWALGAAALVLASPFDQTGATGDQGSLVRERLHAGPSA</sequence>
<comment type="similarity">
    <text evidence="1">Belongs to the ROK (NagC/XylR) family.</text>
</comment>
<dbReference type="Pfam" id="PF00480">
    <property type="entry name" value="ROK"/>
    <property type="match status" value="1"/>
</dbReference>
<evidence type="ECO:0000313" key="3">
    <source>
        <dbReference type="EMBL" id="MDO8105989.1"/>
    </source>
</evidence>
<gene>
    <name evidence="3" type="ORF">Q6348_02130</name>
</gene>
<organism evidence="3 4">
    <name type="scientific">Actinotalea lenta</name>
    <dbReference type="NCBI Taxonomy" id="3064654"/>
    <lineage>
        <taxon>Bacteria</taxon>
        <taxon>Bacillati</taxon>
        <taxon>Actinomycetota</taxon>
        <taxon>Actinomycetes</taxon>
        <taxon>Micrococcales</taxon>
        <taxon>Cellulomonadaceae</taxon>
        <taxon>Actinotalea</taxon>
    </lineage>
</organism>
<dbReference type="SUPFAM" id="SSF46785">
    <property type="entry name" value="Winged helix' DNA-binding domain"/>
    <property type="match status" value="1"/>
</dbReference>
<keyword evidence="4" id="KW-1185">Reference proteome</keyword>
<feature type="domain" description="HTH marR-type" evidence="2">
    <location>
        <begin position="14"/>
        <end position="55"/>
    </location>
</feature>
<name>A0ABT9D5D4_9CELL</name>
<dbReference type="Pfam" id="PF12802">
    <property type="entry name" value="MarR_2"/>
    <property type="match status" value="1"/>
</dbReference>
<dbReference type="SUPFAM" id="SSF53067">
    <property type="entry name" value="Actin-like ATPase domain"/>
    <property type="match status" value="1"/>
</dbReference>
<dbReference type="InterPro" id="IPR000835">
    <property type="entry name" value="HTH_MarR-typ"/>
</dbReference>
<reference evidence="3 4" key="1">
    <citation type="submission" date="2023-07" db="EMBL/GenBank/DDBJ databases">
        <title>Description of novel actinomycetes strains, isolated from tidal flat sediment.</title>
        <authorList>
            <person name="Lu C."/>
        </authorList>
    </citation>
    <scope>NUCLEOTIDE SEQUENCE [LARGE SCALE GENOMIC DNA]</scope>
    <source>
        <strain evidence="3 4">SYSU T00b441</strain>
    </source>
</reference>
<dbReference type="EMBL" id="JAUQYP010000001">
    <property type="protein sequence ID" value="MDO8105989.1"/>
    <property type="molecule type" value="Genomic_DNA"/>
</dbReference>
<dbReference type="Proteomes" id="UP001232536">
    <property type="component" value="Unassembled WGS sequence"/>
</dbReference>
<dbReference type="InterPro" id="IPR049874">
    <property type="entry name" value="ROK_cs"/>
</dbReference>
<dbReference type="InterPro" id="IPR036390">
    <property type="entry name" value="WH_DNA-bd_sf"/>
</dbReference>
<protein>
    <submittedName>
        <fullName evidence="3">ROK family transcriptional regulator</fullName>
    </submittedName>
</protein>
<dbReference type="InterPro" id="IPR036388">
    <property type="entry name" value="WH-like_DNA-bd_sf"/>
</dbReference>
<evidence type="ECO:0000259" key="2">
    <source>
        <dbReference type="Pfam" id="PF12802"/>
    </source>
</evidence>
<proteinExistence type="inferred from homology"/>
<dbReference type="PROSITE" id="PS01125">
    <property type="entry name" value="ROK"/>
    <property type="match status" value="1"/>
</dbReference>
<dbReference type="Gene3D" id="3.30.420.40">
    <property type="match status" value="2"/>
</dbReference>
<evidence type="ECO:0000256" key="1">
    <source>
        <dbReference type="ARBA" id="ARBA00006479"/>
    </source>
</evidence>
<dbReference type="InterPro" id="IPR000600">
    <property type="entry name" value="ROK"/>
</dbReference>
<comment type="caution">
    <text evidence="3">The sequence shown here is derived from an EMBL/GenBank/DDBJ whole genome shotgun (WGS) entry which is preliminary data.</text>
</comment>
<dbReference type="PANTHER" id="PTHR18964">
    <property type="entry name" value="ROK (REPRESSOR, ORF, KINASE) FAMILY"/>
    <property type="match status" value="1"/>
</dbReference>
<dbReference type="RefSeq" id="WP_304599682.1">
    <property type="nucleotide sequence ID" value="NZ_JAUQYP010000001.1"/>
</dbReference>
<dbReference type="Gene3D" id="1.10.10.10">
    <property type="entry name" value="Winged helix-like DNA-binding domain superfamily/Winged helix DNA-binding domain"/>
    <property type="match status" value="1"/>
</dbReference>
<dbReference type="InterPro" id="IPR043129">
    <property type="entry name" value="ATPase_NBD"/>
</dbReference>
<dbReference type="PANTHER" id="PTHR18964:SF149">
    <property type="entry name" value="BIFUNCTIONAL UDP-N-ACETYLGLUCOSAMINE 2-EPIMERASE_N-ACETYLMANNOSAMINE KINASE"/>
    <property type="match status" value="1"/>
</dbReference>
<accession>A0ABT9D5D4</accession>